<keyword evidence="11" id="KW-0472">Membrane</keyword>
<evidence type="ECO:0000313" key="17">
    <source>
        <dbReference type="Proteomes" id="UP001497392"/>
    </source>
</evidence>
<comment type="caution">
    <text evidence="16">The sequence shown here is derived from an EMBL/GenBank/DDBJ whole genome shotgun (WGS) entry which is preliminary data.</text>
</comment>
<dbReference type="EMBL" id="CAXHTA020000007">
    <property type="protein sequence ID" value="CAL5222932.1"/>
    <property type="molecule type" value="Genomic_DNA"/>
</dbReference>
<name>A0ABP1FZG3_9CHLO</name>
<evidence type="ECO:0000256" key="7">
    <source>
        <dbReference type="ARBA" id="ARBA00023242"/>
    </source>
</evidence>
<dbReference type="InterPro" id="IPR007807">
    <property type="entry name" value="TcmA/NAT10_helicase"/>
</dbReference>
<dbReference type="Pfam" id="PF13718">
    <property type="entry name" value="GNAT_acetyltr_2"/>
    <property type="match status" value="1"/>
</dbReference>
<dbReference type="PANTHER" id="PTHR10925">
    <property type="entry name" value="N-ACETYLTRANSFERASE 10"/>
    <property type="match status" value="1"/>
</dbReference>
<evidence type="ECO:0000259" key="13">
    <source>
        <dbReference type="Pfam" id="PF08351"/>
    </source>
</evidence>
<dbReference type="Proteomes" id="UP001497392">
    <property type="component" value="Unassembled WGS sequence"/>
</dbReference>
<feature type="binding site" evidence="9">
    <location>
        <begin position="291"/>
        <end position="300"/>
    </location>
    <ligand>
        <name>ATP</name>
        <dbReference type="ChEBI" id="CHEBI:30616"/>
    </ligand>
</feature>
<evidence type="ECO:0000259" key="12">
    <source>
        <dbReference type="Pfam" id="PF05127"/>
    </source>
</evidence>
<feature type="binding site" evidence="9">
    <location>
        <begin position="638"/>
        <end position="644"/>
    </location>
    <ligand>
        <name>acetyl-CoA</name>
        <dbReference type="ChEBI" id="CHEBI:57288"/>
    </ligand>
</feature>
<dbReference type="EC" id="2.3.1.-" evidence="9"/>
<feature type="transmembrane region" description="Helical" evidence="11">
    <location>
        <begin position="296"/>
        <end position="315"/>
    </location>
</feature>
<evidence type="ECO:0000256" key="9">
    <source>
        <dbReference type="HAMAP-Rule" id="MF_03211"/>
    </source>
</evidence>
<keyword evidence="6 9" id="KW-0067">ATP-binding</keyword>
<feature type="domain" description="TmcA/NAT10 N-terminal" evidence="13">
    <location>
        <begin position="1"/>
        <end position="200"/>
    </location>
</feature>
<keyword evidence="11" id="KW-0812">Transmembrane</keyword>
<keyword evidence="11" id="KW-1133">Transmembrane helix</keyword>
<feature type="binding site" evidence="9">
    <location>
        <position position="740"/>
    </location>
    <ligand>
        <name>acetyl-CoA</name>
        <dbReference type="ChEBI" id="CHEBI:57288"/>
    </ligand>
</feature>
<dbReference type="Gene3D" id="3.40.50.11040">
    <property type="match status" value="1"/>
</dbReference>
<dbReference type="Pfam" id="PF13725">
    <property type="entry name" value="tRNA_bind_2"/>
    <property type="match status" value="1"/>
</dbReference>
<keyword evidence="7 9" id="KW-0539">Nucleus</keyword>
<comment type="catalytic activity">
    <reaction evidence="9">
        <text>a cytidine in 18S rRNA + acetyl-CoA + ATP + H2O = an N(4)-acetylcytidine in 18S rRNA + ADP + phosphate + CoA + H(+)</text>
        <dbReference type="Rhea" id="RHEA:51424"/>
        <dbReference type="Rhea" id="RHEA-COMP:13575"/>
        <dbReference type="Rhea" id="RHEA-COMP:13576"/>
        <dbReference type="ChEBI" id="CHEBI:15377"/>
        <dbReference type="ChEBI" id="CHEBI:15378"/>
        <dbReference type="ChEBI" id="CHEBI:30616"/>
        <dbReference type="ChEBI" id="CHEBI:43474"/>
        <dbReference type="ChEBI" id="CHEBI:57287"/>
        <dbReference type="ChEBI" id="CHEBI:57288"/>
        <dbReference type="ChEBI" id="CHEBI:74900"/>
        <dbReference type="ChEBI" id="CHEBI:82748"/>
        <dbReference type="ChEBI" id="CHEBI:456216"/>
    </reaction>
</comment>
<keyword evidence="4 9" id="KW-0819">tRNA processing</keyword>
<evidence type="ECO:0000256" key="6">
    <source>
        <dbReference type="ARBA" id="ARBA00022840"/>
    </source>
</evidence>
<dbReference type="InterPro" id="IPR027417">
    <property type="entry name" value="P-loop_NTPase"/>
</dbReference>
<keyword evidence="2 9" id="KW-0698">rRNA processing</keyword>
<keyword evidence="8 9" id="KW-0012">Acyltransferase</keyword>
<sequence length="1051" mass="115637">MRKKVDSRIRTLVENCHKLGQRSMFVIVGDKGRDQVVNLHYMLSKTVVKARPSVLWCYKKDLYLSSHRKKRMRQIKKMMQRGLLDPEKEDPFSLFVASTNIRYCFYHDTHKILGNTFGMCVLQDFEALTPNLLARTIETVEGGGIIVLLLSNMSSLTQLYNLTMDVHARLRTESHQEVVARFNERLVLSLASNANCLLMDDELNVLPTSSHVKNIVPISLGEDGRPDVPGNGAESAAELKELRESLADTQPAGSLVAKTRSLDQARAVVTFLDAASEKTLRSTVALTAARGRGKSAALGLAIAGALALGYSNIFVTAPSPENLRTLFEFIFKGLDALGYSEHIDYDLVESTNPAFQKAIVRVNVFRDHRQTVQYIQPQHHERLGQAELLVIDEAAAIPLPLVKAMLGPYLVFLCSTVNGYEGTGRSLSLKLIQQLRSEGAKLSSGQNGQDGQGTAGMGRTFREVQLQEPIRYGPGDKVEAWLNDLLCLNAAEHIPKPPPQLPHPSDCELYFVERDTLFSYHKASEEFLQRMVALCVASHYRNTPNDLLLMADAPAHQLFVLLGPLDETVNALPDILAVVQVALEGAVSKKAAMTSLAQGLQPQGDMIPWTIGQQYQDTEFPRLSGARVVRIAAHPDMTRAGYGTRALELLRRYYEGDLADLNDEDDEEAEPRGPGEPSTSGRENGAPPVSNGTGLLSEKLEPRAGLPPLLTNLGDRRPESLHYLGTSYGLTQNLLNFWRKSGFSPVYLRQNASDITGEHTVVMLRPLDSPEVESAAWLQPFLQDFRCRFMALLPAAFRHFAPALVLSLLDPKLSWDEAEVQASIQQGVEVVKADGSPLSPYDLKRLQAYSNNLVDHHLILDLLPFLVRAFFAQRLPAPMSYGQAAILVSLGLQQRSISDCEKDLNLPASQVLALFNKAVRKLHTHLRAAKEAAVERTLPQVREIVMAPHARTVDEELDEAAEAFQASMKAALNPEDLAEFAIQGQEMVLEEATGKSAPAAGALVSVKASGATPKTGQQKKGAGEASLYKKKQGKRDGGKSSKQTPGKKQKR</sequence>
<evidence type="ECO:0000313" key="16">
    <source>
        <dbReference type="EMBL" id="CAL5222932.1"/>
    </source>
</evidence>
<dbReference type="Pfam" id="PF05127">
    <property type="entry name" value="NAT10_TcmA_helicase"/>
    <property type="match status" value="1"/>
</dbReference>
<gene>
    <name evidence="16" type="primary">g5367</name>
    <name evidence="16" type="ORF">VP750_LOCUS4591</name>
</gene>
<feature type="region of interest" description="Disordered" evidence="10">
    <location>
        <begin position="1007"/>
        <end position="1051"/>
    </location>
</feature>
<proteinExistence type="inferred from homology"/>
<feature type="domain" description="Possible tRNA binding" evidence="15">
    <location>
        <begin position="777"/>
        <end position="992"/>
    </location>
</feature>
<evidence type="ECO:0000256" key="11">
    <source>
        <dbReference type="SAM" id="Phobius"/>
    </source>
</evidence>
<dbReference type="InterPro" id="IPR033688">
    <property type="entry name" value="NAT10"/>
</dbReference>
<evidence type="ECO:0000259" key="15">
    <source>
        <dbReference type="Pfam" id="PF13725"/>
    </source>
</evidence>
<dbReference type="Pfam" id="PF08351">
    <property type="entry name" value="TmcA_N"/>
    <property type="match status" value="1"/>
</dbReference>
<comment type="subcellular location">
    <subcellularLocation>
        <location evidence="1 9">Nucleus</location>
        <location evidence="1 9">Nucleolus</location>
    </subcellularLocation>
</comment>
<dbReference type="Gene3D" id="3.40.630.30">
    <property type="match status" value="1"/>
</dbReference>
<keyword evidence="17" id="KW-1185">Reference proteome</keyword>
<evidence type="ECO:0000256" key="5">
    <source>
        <dbReference type="ARBA" id="ARBA00022741"/>
    </source>
</evidence>
<evidence type="ECO:0000256" key="8">
    <source>
        <dbReference type="ARBA" id="ARBA00023315"/>
    </source>
</evidence>
<feature type="domain" description="N-acetyltransferase" evidence="14">
    <location>
        <begin position="530"/>
        <end position="767"/>
    </location>
</feature>
<feature type="binding site" evidence="9">
    <location>
        <begin position="631"/>
        <end position="633"/>
    </location>
    <ligand>
        <name>acetyl-CoA</name>
        <dbReference type="ChEBI" id="CHEBI:57288"/>
    </ligand>
</feature>
<dbReference type="InterPro" id="IPR013562">
    <property type="entry name" value="TmcA/NAT10_N"/>
</dbReference>
<dbReference type="InterPro" id="IPR032672">
    <property type="entry name" value="TmcA/NAT10/Kre33"/>
</dbReference>
<accession>A0ABP1FZG3</accession>
<evidence type="ECO:0000256" key="3">
    <source>
        <dbReference type="ARBA" id="ARBA00022679"/>
    </source>
</evidence>
<comment type="similarity">
    <text evidence="9">Belongs to the RNA cytidine acetyltransferase family. NAT10 subfamily.</text>
</comment>
<feature type="compositionally biased region" description="Acidic residues" evidence="10">
    <location>
        <begin position="660"/>
        <end position="669"/>
    </location>
</feature>
<feature type="binding site" evidence="9">
    <location>
        <position position="471"/>
    </location>
    <ligand>
        <name>ATP</name>
        <dbReference type="ChEBI" id="CHEBI:30616"/>
    </ligand>
</feature>
<reference evidence="16 17" key="1">
    <citation type="submission" date="2024-06" db="EMBL/GenBank/DDBJ databases">
        <authorList>
            <person name="Kraege A."/>
            <person name="Thomma B."/>
        </authorList>
    </citation>
    <scope>NUCLEOTIDE SEQUENCE [LARGE SCALE GENOMIC DNA]</scope>
</reference>
<dbReference type="PANTHER" id="PTHR10925:SF5">
    <property type="entry name" value="RNA CYTIDINE ACETYLTRANSFERASE"/>
    <property type="match status" value="1"/>
</dbReference>
<feature type="domain" description="TcmA/NAT10 helicase" evidence="12">
    <location>
        <begin position="286"/>
        <end position="489"/>
    </location>
</feature>
<protein>
    <recommendedName>
        <fullName evidence="9">RNA cytidine acetyltransferase</fullName>
        <ecNumber evidence="9">2.3.1.-</ecNumber>
    </recommendedName>
    <alternativeName>
        <fullName evidence="9">18S rRNA cytosine acetyltransferase</fullName>
    </alternativeName>
</protein>
<dbReference type="InterPro" id="IPR027992">
    <property type="entry name" value="tRNA_bind_dom"/>
</dbReference>
<evidence type="ECO:0000256" key="2">
    <source>
        <dbReference type="ARBA" id="ARBA00022552"/>
    </source>
</evidence>
<keyword evidence="3 9" id="KW-0808">Transferase</keyword>
<evidence type="ECO:0000256" key="4">
    <source>
        <dbReference type="ARBA" id="ARBA00022694"/>
    </source>
</evidence>
<evidence type="ECO:0000259" key="14">
    <source>
        <dbReference type="Pfam" id="PF13718"/>
    </source>
</evidence>
<comment type="function">
    <text evidence="9">RNA cytidine acetyltransferase with specificity toward both 18S rRNA and tRNAs. Catalyzes the formation of N(4)-acetylcytidine (ac4C) in 18S rRNA. Required for early nucleolar cleavages of precursor rRNA at sites A0, A1 and A2 during 18S rRNA synthesis. Catalyzes the formation of ac4C in serine and leucine tRNAs. Requires a tRNA-binding adapter protein for full tRNA acetyltransferase activity but not for 18S rRNA acetylation.</text>
</comment>
<feature type="region of interest" description="Disordered" evidence="10">
    <location>
        <begin position="660"/>
        <end position="701"/>
    </location>
</feature>
<dbReference type="InterPro" id="IPR000182">
    <property type="entry name" value="GNAT_dom"/>
</dbReference>
<keyword evidence="5 9" id="KW-0547">Nucleotide-binding</keyword>
<organism evidence="16 17">
    <name type="scientific">Coccomyxa viridis</name>
    <dbReference type="NCBI Taxonomy" id="1274662"/>
    <lineage>
        <taxon>Eukaryota</taxon>
        <taxon>Viridiplantae</taxon>
        <taxon>Chlorophyta</taxon>
        <taxon>core chlorophytes</taxon>
        <taxon>Trebouxiophyceae</taxon>
        <taxon>Trebouxiophyceae incertae sedis</taxon>
        <taxon>Coccomyxaceae</taxon>
        <taxon>Coccomyxa</taxon>
    </lineage>
</organism>
<comment type="catalytic activity">
    <reaction evidence="9">
        <text>a cytidine in tRNA + acetyl-CoA + ATP + H2O = an N(4)-acetylcytidine in tRNA + ADP + phosphate + CoA + H(+)</text>
        <dbReference type="Rhea" id="RHEA:53876"/>
        <dbReference type="Rhea" id="RHEA-COMP:13670"/>
        <dbReference type="Rhea" id="RHEA-COMP:13671"/>
        <dbReference type="ChEBI" id="CHEBI:15377"/>
        <dbReference type="ChEBI" id="CHEBI:15378"/>
        <dbReference type="ChEBI" id="CHEBI:30616"/>
        <dbReference type="ChEBI" id="CHEBI:43474"/>
        <dbReference type="ChEBI" id="CHEBI:57287"/>
        <dbReference type="ChEBI" id="CHEBI:57288"/>
        <dbReference type="ChEBI" id="CHEBI:74900"/>
        <dbReference type="ChEBI" id="CHEBI:82748"/>
        <dbReference type="ChEBI" id="CHEBI:456216"/>
    </reaction>
</comment>
<dbReference type="Gene3D" id="3.40.50.300">
    <property type="entry name" value="P-loop containing nucleotide triphosphate hydrolases"/>
    <property type="match status" value="1"/>
</dbReference>
<evidence type="ECO:0000256" key="1">
    <source>
        <dbReference type="ARBA" id="ARBA00004604"/>
    </source>
</evidence>
<evidence type="ECO:0000256" key="10">
    <source>
        <dbReference type="SAM" id="MobiDB-lite"/>
    </source>
</evidence>
<dbReference type="HAMAP" id="MF_03211">
    <property type="entry name" value="RNA_acetyltr_Nat10"/>
    <property type="match status" value="1"/>
</dbReference>